<evidence type="ECO:0000313" key="2">
    <source>
        <dbReference type="Proteomes" id="UP000019146"/>
    </source>
</evidence>
<dbReference type="KEGG" id="bcai:K788_0001503"/>
<geneLocation type="plasmid" evidence="2"/>
<gene>
    <name evidence="1" type="ORF">K788_0001503</name>
</gene>
<dbReference type="SUPFAM" id="SSF52540">
    <property type="entry name" value="P-loop containing nucleoside triphosphate hydrolases"/>
    <property type="match status" value="1"/>
</dbReference>
<dbReference type="InterPro" id="IPR047610">
    <property type="entry name" value="ImuA_translesion"/>
</dbReference>
<reference evidence="1 2" key="1">
    <citation type="journal article" date="2014" name="Genome Announc.">
        <title>Draft Genome Sequence of the Haloacid-Degrading Burkholderia caribensis Strain MBA4.</title>
        <authorList>
            <person name="Pan Y."/>
            <person name="Kong K.F."/>
            <person name="Tsang J.S."/>
        </authorList>
    </citation>
    <scope>NUCLEOTIDE SEQUENCE [LARGE SCALE GENOMIC DNA]</scope>
    <source>
        <strain evidence="1 2">MBA4</strain>
        <plasmid evidence="2">Plasmid</plasmid>
    </source>
</reference>
<protein>
    <submittedName>
        <fullName evidence="1">RecA/RadA recombinase</fullName>
    </submittedName>
</protein>
<accession>A0A0P0RMN1</accession>
<dbReference type="Gene3D" id="3.40.50.300">
    <property type="entry name" value="P-loop containing nucleotide triphosphate hydrolases"/>
    <property type="match status" value="1"/>
</dbReference>
<sequence length="281" mass="30026">MLPDIRGYDGANVGKAAPISCLTVADIPTSAMATEMRALDPTIYLTTDNARTPLPESIHPALWRASQLARGRASTVDTGYPVLSHEVPGGGWPIGALTEILTQALGSGEIRLLAPALGSLKAPVALVEPPYDPCAQGLVYSGIPAEQVLLLRAKRSNDQLWSAEQILTASTCGAVQLWQTHARTDAHRRLLLAARSSTSLFFVFRPIREAADAPPAELRVAVRPAEEGVSVDIIKRRGPKFEGDLTVNVRPASALMSSRTRSRRAVVPFKIEARATGDALA</sequence>
<dbReference type="AlphaFoldDB" id="A0A0P0RMN1"/>
<evidence type="ECO:0000313" key="1">
    <source>
        <dbReference type="EMBL" id="ALL70146.1"/>
    </source>
</evidence>
<dbReference type="EMBL" id="CP012748">
    <property type="protein sequence ID" value="ALL70146.1"/>
    <property type="molecule type" value="Genomic_DNA"/>
</dbReference>
<organism evidence="1 2">
    <name type="scientific">Paraburkholderia caribensis MBA4</name>
    <dbReference type="NCBI Taxonomy" id="1323664"/>
    <lineage>
        <taxon>Bacteria</taxon>
        <taxon>Pseudomonadati</taxon>
        <taxon>Pseudomonadota</taxon>
        <taxon>Betaproteobacteria</taxon>
        <taxon>Burkholderiales</taxon>
        <taxon>Burkholderiaceae</taxon>
        <taxon>Paraburkholderia</taxon>
    </lineage>
</organism>
<dbReference type="InterPro" id="IPR027417">
    <property type="entry name" value="P-loop_NTPase"/>
</dbReference>
<proteinExistence type="predicted"/>
<dbReference type="Proteomes" id="UP000019146">
    <property type="component" value="Plasmid unnamed"/>
</dbReference>
<dbReference type="NCBIfam" id="NF033429">
    <property type="entry name" value="ImuA_translesion"/>
    <property type="match status" value="1"/>
</dbReference>
<keyword evidence="1" id="KW-0614">Plasmid</keyword>
<name>A0A0P0RMN1_9BURK</name>